<gene>
    <name evidence="2" type="ORF">THAOC_02226</name>
</gene>
<evidence type="ECO:0000256" key="1">
    <source>
        <dbReference type="SAM" id="Coils"/>
    </source>
</evidence>
<feature type="non-terminal residue" evidence="2">
    <location>
        <position position="313"/>
    </location>
</feature>
<name>K0TMA4_THAOC</name>
<dbReference type="SUPFAM" id="SSF52047">
    <property type="entry name" value="RNI-like"/>
    <property type="match status" value="1"/>
</dbReference>
<organism evidence="2 3">
    <name type="scientific">Thalassiosira oceanica</name>
    <name type="common">Marine diatom</name>
    <dbReference type="NCBI Taxonomy" id="159749"/>
    <lineage>
        <taxon>Eukaryota</taxon>
        <taxon>Sar</taxon>
        <taxon>Stramenopiles</taxon>
        <taxon>Ochrophyta</taxon>
        <taxon>Bacillariophyta</taxon>
        <taxon>Coscinodiscophyceae</taxon>
        <taxon>Thalassiosirophycidae</taxon>
        <taxon>Thalassiosirales</taxon>
        <taxon>Thalassiosiraceae</taxon>
        <taxon>Thalassiosira</taxon>
    </lineage>
</organism>
<protein>
    <submittedName>
        <fullName evidence="2">Uncharacterized protein</fullName>
    </submittedName>
</protein>
<accession>K0TMA4</accession>
<dbReference type="OrthoDB" id="6500038at2759"/>
<sequence length="313" mass="35698">MDPSRCSRGIEGRKRKLEASNSEGSLVASDAMDFKALLDQHSEHMRRMQSQIDGLVAINSTLQARLDGQAERQAQEVNGLRKKCEVLESRCGSLERSIQVLRKDVSWSYSVPDIPRRHWIEQGHDEEYADYVEGCLRYIKEKVEYIRSGDEGDCNCLDYCDQMEVLHDDALLPHFKELADAIQLSDGIRRINIDNLELGPSSLGILCPAMEGKVKDVDMRRIRFPDPDAVECYEIIATSIRRNHSLERLTWSDNWIPSDELADLLIKSIIENRVIKRIWLENSFNQSGVNGCRALAALMTCGRPFDLLNFRGN</sequence>
<keyword evidence="3" id="KW-1185">Reference proteome</keyword>
<reference evidence="2 3" key="1">
    <citation type="journal article" date="2012" name="Genome Biol.">
        <title>Genome and low-iron response of an oceanic diatom adapted to chronic iron limitation.</title>
        <authorList>
            <person name="Lommer M."/>
            <person name="Specht M."/>
            <person name="Roy A.S."/>
            <person name="Kraemer L."/>
            <person name="Andreson R."/>
            <person name="Gutowska M.A."/>
            <person name="Wolf J."/>
            <person name="Bergner S.V."/>
            <person name="Schilhabel M.B."/>
            <person name="Klostermeier U.C."/>
            <person name="Beiko R.G."/>
            <person name="Rosenstiel P."/>
            <person name="Hippler M."/>
            <person name="Laroche J."/>
        </authorList>
    </citation>
    <scope>NUCLEOTIDE SEQUENCE [LARGE SCALE GENOMIC DNA]</scope>
    <source>
        <strain evidence="2 3">CCMP1005</strain>
    </source>
</reference>
<evidence type="ECO:0000313" key="2">
    <source>
        <dbReference type="EMBL" id="EJK76031.1"/>
    </source>
</evidence>
<dbReference type="eggNOG" id="ENOG502S6XN">
    <property type="taxonomic scope" value="Eukaryota"/>
</dbReference>
<dbReference type="Gene3D" id="3.80.10.10">
    <property type="entry name" value="Ribonuclease Inhibitor"/>
    <property type="match status" value="1"/>
</dbReference>
<comment type="caution">
    <text evidence="2">The sequence shown here is derived from an EMBL/GenBank/DDBJ whole genome shotgun (WGS) entry which is preliminary data.</text>
</comment>
<evidence type="ECO:0000313" key="3">
    <source>
        <dbReference type="Proteomes" id="UP000266841"/>
    </source>
</evidence>
<feature type="coiled-coil region" evidence="1">
    <location>
        <begin position="70"/>
        <end position="104"/>
    </location>
</feature>
<proteinExistence type="predicted"/>
<keyword evidence="1" id="KW-0175">Coiled coil</keyword>
<dbReference type="AlphaFoldDB" id="K0TMA4"/>
<dbReference type="Proteomes" id="UP000266841">
    <property type="component" value="Unassembled WGS sequence"/>
</dbReference>
<dbReference type="InterPro" id="IPR032675">
    <property type="entry name" value="LRR_dom_sf"/>
</dbReference>
<dbReference type="EMBL" id="AGNL01002582">
    <property type="protein sequence ID" value="EJK76031.1"/>
    <property type="molecule type" value="Genomic_DNA"/>
</dbReference>